<comment type="catalytic activity">
    <reaction evidence="9">
        <text>L-seryl-[protein] + ATP = O-phospho-L-seryl-[protein] + ADP + H(+)</text>
        <dbReference type="Rhea" id="RHEA:17989"/>
        <dbReference type="Rhea" id="RHEA-COMP:9863"/>
        <dbReference type="Rhea" id="RHEA-COMP:11604"/>
        <dbReference type="ChEBI" id="CHEBI:15378"/>
        <dbReference type="ChEBI" id="CHEBI:29999"/>
        <dbReference type="ChEBI" id="CHEBI:30616"/>
        <dbReference type="ChEBI" id="CHEBI:83421"/>
        <dbReference type="ChEBI" id="CHEBI:456216"/>
        <dbReference type="EC" id="2.7.11.22"/>
    </reaction>
</comment>
<dbReference type="GO" id="GO:0004693">
    <property type="term" value="F:cyclin-dependent protein serine/threonine kinase activity"/>
    <property type="evidence" value="ECO:0007669"/>
    <property type="project" value="UniProtKB-EC"/>
</dbReference>
<dbReference type="CDD" id="cd07840">
    <property type="entry name" value="STKc_CDK9_like"/>
    <property type="match status" value="1"/>
</dbReference>
<evidence type="ECO:0000313" key="14">
    <source>
        <dbReference type="Proteomes" id="UP000830671"/>
    </source>
</evidence>
<gene>
    <name evidence="13" type="ORF">CLUP02_07824</name>
</gene>
<dbReference type="RefSeq" id="XP_049143959.1">
    <property type="nucleotide sequence ID" value="XM_049286816.1"/>
</dbReference>
<evidence type="ECO:0000256" key="6">
    <source>
        <dbReference type="ARBA" id="ARBA00022777"/>
    </source>
</evidence>
<dbReference type="InterPro" id="IPR050108">
    <property type="entry name" value="CDK"/>
</dbReference>
<keyword evidence="5 10" id="KW-0547">Nucleotide-binding</keyword>
<feature type="region of interest" description="Disordered" evidence="11">
    <location>
        <begin position="243"/>
        <end position="550"/>
    </location>
</feature>
<evidence type="ECO:0000256" key="4">
    <source>
        <dbReference type="ARBA" id="ARBA00022679"/>
    </source>
</evidence>
<keyword evidence="7 10" id="KW-0067">ATP-binding</keyword>
<feature type="non-terminal residue" evidence="13">
    <location>
        <position position="1"/>
    </location>
</feature>
<evidence type="ECO:0000256" key="5">
    <source>
        <dbReference type="ARBA" id="ARBA00022741"/>
    </source>
</evidence>
<keyword evidence="3" id="KW-0723">Serine/threonine-protein kinase</keyword>
<evidence type="ECO:0000256" key="8">
    <source>
        <dbReference type="ARBA" id="ARBA00047811"/>
    </source>
</evidence>
<keyword evidence="4" id="KW-0808">Transferase</keyword>
<proteinExistence type="inferred from homology"/>
<dbReference type="GO" id="GO:0008353">
    <property type="term" value="F:RNA polymerase II CTD heptapeptide repeat kinase activity"/>
    <property type="evidence" value="ECO:0007669"/>
    <property type="project" value="TreeGrafter"/>
</dbReference>
<dbReference type="Proteomes" id="UP000830671">
    <property type="component" value="Chromosome 4"/>
</dbReference>
<evidence type="ECO:0000256" key="3">
    <source>
        <dbReference type="ARBA" id="ARBA00022527"/>
    </source>
</evidence>
<evidence type="ECO:0000256" key="1">
    <source>
        <dbReference type="ARBA" id="ARBA00006485"/>
    </source>
</evidence>
<reference evidence="13" key="1">
    <citation type="journal article" date="2021" name="Mol. Plant Microbe Interact.">
        <title>Complete Genome Sequence of the Plant-Pathogenic Fungus Colletotrichum lupini.</title>
        <authorList>
            <person name="Baroncelli R."/>
            <person name="Pensec F."/>
            <person name="Da Lio D."/>
            <person name="Boufleur T."/>
            <person name="Vicente I."/>
            <person name="Sarrocco S."/>
            <person name="Picot A."/>
            <person name="Baraldi E."/>
            <person name="Sukno S."/>
            <person name="Thon M."/>
            <person name="Le Floch G."/>
        </authorList>
    </citation>
    <scope>NUCLEOTIDE SEQUENCE</scope>
    <source>
        <strain evidence="13">IMI 504893</strain>
    </source>
</reference>
<dbReference type="AlphaFoldDB" id="A0A9Q8SRU0"/>
<sequence length="943" mass="104735">LLRLHHVDLETQTDCQTANRATPLPTSRSLLAEATIEHANVAESVLVEHRRRLPVATSTGKTLVIDLVAGVLGSRGANPEPSTREIAVEEHSEPPETLVEVHEARHAPLDGHPVPTAANTGQSPRKEVGEGIEAGLARLKERNEEIIVIALRHAAVSSLLVEGETDLRCRIVKGHQRDLPPHPQEVTVARHHHDAAPEIGSVEGRPSPVPPLDPLVGGLVDEGNKATNPELLPSLNRPLVPTAWSQYPPQYPQSNYGPPTGPSGAYTPNPSYSPPPSAPTGPMHTNYSHPNYRGNFRGGLRTPLGPGRGGYRGNSFKSASTAQWTSNTSGTGSRADDIKSHHSATPAQSSKSDVGDNAEDGENPFRPSKDMQVEDTTPSDKAPESNAQRPEKAPPSGPAAQSASSSSSKFSFAFKASAKPTPTAPKPEISQKFNAPAKRDTSQQDDSKDRDRERDRERERDRDRDRGRDRDRERDRDRDHGRDRERDRAREKDKQIDKDILRSAPTEPASARARQDPRQPPPGPRQATAPRTRKIKKTMKRLKPGPKLPDDLIKSESVYFRKPGNESVVGSGTYGKVFKALHVYTKGLVALKRIRMEGERDGFPVTAVREIKLLQSLRHTNIVQLQEVMVERNDCFMVFEYLSHDLTGILNHPSFTLDAAQKKHMTMQLFDGLDYLHKRGVLHRDIKAANILVSSDGVLKLADFGLARFYAKRHQLDYTNRVITIWYRSPELLLGETQYGPACDVWSAACVMVEIFTRHAIFPGDGSEINQLDKIYAVMGTPNKAEWPGLIDMPWFELLRPGYRRANTFPQKYQDRLPASAYRLLAAMFAYDPAKRPSAAEVLADEYFTTEDPPPQQAVELADLDGDWHEFESKALRRENERKEKEARRAAASAKDSGTNSNSSNNNKPRDRKREPEAHDDRGDAKRVHVETKPAVAVERPRA</sequence>
<feature type="domain" description="Protein kinase" evidence="12">
    <location>
        <begin position="563"/>
        <end position="848"/>
    </location>
</feature>
<dbReference type="PROSITE" id="PS00107">
    <property type="entry name" value="PROTEIN_KINASE_ATP"/>
    <property type="match status" value="1"/>
</dbReference>
<evidence type="ECO:0000313" key="13">
    <source>
        <dbReference type="EMBL" id="UQC82336.1"/>
    </source>
</evidence>
<dbReference type="EMBL" id="CP019476">
    <property type="protein sequence ID" value="UQC82336.1"/>
    <property type="molecule type" value="Genomic_DNA"/>
</dbReference>
<keyword evidence="6" id="KW-0418">Kinase</keyword>
<comment type="catalytic activity">
    <reaction evidence="8">
        <text>L-threonyl-[protein] + ATP = O-phospho-L-threonyl-[protein] + ADP + H(+)</text>
        <dbReference type="Rhea" id="RHEA:46608"/>
        <dbReference type="Rhea" id="RHEA-COMP:11060"/>
        <dbReference type="Rhea" id="RHEA-COMP:11605"/>
        <dbReference type="ChEBI" id="CHEBI:15378"/>
        <dbReference type="ChEBI" id="CHEBI:30013"/>
        <dbReference type="ChEBI" id="CHEBI:30616"/>
        <dbReference type="ChEBI" id="CHEBI:61977"/>
        <dbReference type="ChEBI" id="CHEBI:456216"/>
        <dbReference type="EC" id="2.7.11.22"/>
    </reaction>
</comment>
<dbReference type="InterPro" id="IPR017441">
    <property type="entry name" value="Protein_kinase_ATP_BS"/>
</dbReference>
<evidence type="ECO:0000256" key="7">
    <source>
        <dbReference type="ARBA" id="ARBA00022840"/>
    </source>
</evidence>
<dbReference type="GeneID" id="73341826"/>
<dbReference type="KEGG" id="clup:CLUP02_07824"/>
<feature type="compositionally biased region" description="Polar residues" evidence="11">
    <location>
        <begin position="315"/>
        <end position="332"/>
    </location>
</feature>
<dbReference type="PROSITE" id="PS50011">
    <property type="entry name" value="PROTEIN_KINASE_DOM"/>
    <property type="match status" value="1"/>
</dbReference>
<dbReference type="InterPro" id="IPR008271">
    <property type="entry name" value="Ser/Thr_kinase_AS"/>
</dbReference>
<dbReference type="SUPFAM" id="SSF56112">
    <property type="entry name" value="Protein kinase-like (PK-like)"/>
    <property type="match status" value="1"/>
</dbReference>
<dbReference type="EC" id="2.7.11.22" evidence="2"/>
<evidence type="ECO:0000256" key="2">
    <source>
        <dbReference type="ARBA" id="ARBA00012425"/>
    </source>
</evidence>
<dbReference type="GO" id="GO:0005524">
    <property type="term" value="F:ATP binding"/>
    <property type="evidence" value="ECO:0007669"/>
    <property type="project" value="UniProtKB-UniRule"/>
</dbReference>
<evidence type="ECO:0000256" key="9">
    <source>
        <dbReference type="ARBA" id="ARBA00048367"/>
    </source>
</evidence>
<keyword evidence="14" id="KW-1185">Reference proteome</keyword>
<name>A0A9Q8SRU0_9PEZI</name>
<organism evidence="13 14">
    <name type="scientific">Colletotrichum lupini</name>
    <dbReference type="NCBI Taxonomy" id="145971"/>
    <lineage>
        <taxon>Eukaryota</taxon>
        <taxon>Fungi</taxon>
        <taxon>Dikarya</taxon>
        <taxon>Ascomycota</taxon>
        <taxon>Pezizomycotina</taxon>
        <taxon>Sordariomycetes</taxon>
        <taxon>Hypocreomycetidae</taxon>
        <taxon>Glomerellales</taxon>
        <taxon>Glomerellaceae</taxon>
        <taxon>Colletotrichum</taxon>
        <taxon>Colletotrichum acutatum species complex</taxon>
    </lineage>
</organism>
<feature type="compositionally biased region" description="Polar residues" evidence="11">
    <location>
        <begin position="243"/>
        <end position="257"/>
    </location>
</feature>
<evidence type="ECO:0000256" key="11">
    <source>
        <dbReference type="SAM" id="MobiDB-lite"/>
    </source>
</evidence>
<feature type="compositionally biased region" description="Low complexity" evidence="11">
    <location>
        <begin position="890"/>
        <end position="907"/>
    </location>
</feature>
<evidence type="ECO:0000259" key="12">
    <source>
        <dbReference type="PROSITE" id="PS50011"/>
    </source>
</evidence>
<dbReference type="PANTHER" id="PTHR24056:SF546">
    <property type="entry name" value="CYCLIN-DEPENDENT KINASE 12"/>
    <property type="match status" value="1"/>
</dbReference>
<feature type="region of interest" description="Disordered" evidence="11">
    <location>
        <begin position="108"/>
        <end position="127"/>
    </location>
</feature>
<dbReference type="InterPro" id="IPR000719">
    <property type="entry name" value="Prot_kinase_dom"/>
</dbReference>
<dbReference type="PROSITE" id="PS00108">
    <property type="entry name" value="PROTEIN_KINASE_ST"/>
    <property type="match status" value="1"/>
</dbReference>
<dbReference type="GO" id="GO:0032968">
    <property type="term" value="P:positive regulation of transcription elongation by RNA polymerase II"/>
    <property type="evidence" value="ECO:0007669"/>
    <property type="project" value="TreeGrafter"/>
</dbReference>
<feature type="compositionally biased region" description="Basic and acidic residues" evidence="11">
    <location>
        <begin position="437"/>
        <end position="501"/>
    </location>
</feature>
<dbReference type="FunFam" id="3.30.200.20:FF:000270">
    <property type="entry name" value="Serine/threonine-protein kinase bur1"/>
    <property type="match status" value="1"/>
</dbReference>
<dbReference type="GO" id="GO:0008024">
    <property type="term" value="C:cyclin/CDK positive transcription elongation factor complex"/>
    <property type="evidence" value="ECO:0007669"/>
    <property type="project" value="TreeGrafter"/>
</dbReference>
<dbReference type="Pfam" id="PF00069">
    <property type="entry name" value="Pkinase"/>
    <property type="match status" value="1"/>
</dbReference>
<dbReference type="Gene3D" id="3.30.200.20">
    <property type="entry name" value="Phosphorylase Kinase, domain 1"/>
    <property type="match status" value="1"/>
</dbReference>
<dbReference type="Gene3D" id="1.10.510.10">
    <property type="entry name" value="Transferase(Phosphotransferase) domain 1"/>
    <property type="match status" value="1"/>
</dbReference>
<protein>
    <recommendedName>
        <fullName evidence="2">cyclin-dependent kinase</fullName>
        <ecNumber evidence="2">2.7.11.22</ecNumber>
    </recommendedName>
</protein>
<dbReference type="PANTHER" id="PTHR24056">
    <property type="entry name" value="CELL DIVISION PROTEIN KINASE"/>
    <property type="match status" value="1"/>
</dbReference>
<evidence type="ECO:0000256" key="10">
    <source>
        <dbReference type="PROSITE-ProRule" id="PRU10141"/>
    </source>
</evidence>
<dbReference type="FunFam" id="1.10.510.10:FF:000440">
    <property type="entry name" value="Serine/threonine-protein kinase bur1"/>
    <property type="match status" value="1"/>
</dbReference>
<dbReference type="SMART" id="SM00220">
    <property type="entry name" value="S_TKc"/>
    <property type="match status" value="1"/>
</dbReference>
<feature type="compositionally biased region" description="Basic and acidic residues" evidence="11">
    <location>
        <begin position="876"/>
        <end position="889"/>
    </location>
</feature>
<comment type="similarity">
    <text evidence="1">Belongs to the protein kinase superfamily. CMGC Ser/Thr protein kinase family. CDC2/CDKX subfamily.</text>
</comment>
<feature type="binding site" evidence="10">
    <location>
        <position position="592"/>
    </location>
    <ligand>
        <name>ATP</name>
        <dbReference type="ChEBI" id="CHEBI:30616"/>
    </ligand>
</feature>
<feature type="compositionally biased region" description="Basic and acidic residues" evidence="11">
    <location>
        <begin position="908"/>
        <end position="932"/>
    </location>
</feature>
<dbReference type="GO" id="GO:0030332">
    <property type="term" value="F:cyclin binding"/>
    <property type="evidence" value="ECO:0007669"/>
    <property type="project" value="TreeGrafter"/>
</dbReference>
<feature type="region of interest" description="Disordered" evidence="11">
    <location>
        <begin position="876"/>
        <end position="943"/>
    </location>
</feature>
<feature type="compositionally biased region" description="Basic residues" evidence="11">
    <location>
        <begin position="531"/>
        <end position="544"/>
    </location>
</feature>
<dbReference type="InterPro" id="IPR011009">
    <property type="entry name" value="Kinase-like_dom_sf"/>
</dbReference>
<feature type="compositionally biased region" description="Low complexity" evidence="11">
    <location>
        <begin position="398"/>
        <end position="421"/>
    </location>
</feature>
<accession>A0A9Q8SRU0</accession>
<feature type="compositionally biased region" description="Polar residues" evidence="11">
    <location>
        <begin position="343"/>
        <end position="352"/>
    </location>
</feature>